<proteinExistence type="predicted"/>
<name>A0A2C9WL17_MANES</name>
<evidence type="ECO:0000313" key="1">
    <source>
        <dbReference type="EMBL" id="OAY60940.1"/>
    </source>
</evidence>
<accession>A0A2C9WL17</accession>
<organism evidence="1">
    <name type="scientific">Manihot esculenta</name>
    <name type="common">Cassava</name>
    <name type="synonym">Jatropha manihot</name>
    <dbReference type="NCBI Taxonomy" id="3983"/>
    <lineage>
        <taxon>Eukaryota</taxon>
        <taxon>Viridiplantae</taxon>
        <taxon>Streptophyta</taxon>
        <taxon>Embryophyta</taxon>
        <taxon>Tracheophyta</taxon>
        <taxon>Spermatophyta</taxon>
        <taxon>Magnoliopsida</taxon>
        <taxon>eudicotyledons</taxon>
        <taxon>Gunneridae</taxon>
        <taxon>Pentapetalae</taxon>
        <taxon>rosids</taxon>
        <taxon>fabids</taxon>
        <taxon>Malpighiales</taxon>
        <taxon>Euphorbiaceae</taxon>
        <taxon>Crotonoideae</taxon>
        <taxon>Manihoteae</taxon>
        <taxon>Manihot</taxon>
    </lineage>
</organism>
<dbReference type="AlphaFoldDB" id="A0A2C9WL17"/>
<protein>
    <submittedName>
        <fullName evidence="1">Uncharacterized protein</fullName>
    </submittedName>
</protein>
<sequence>MGENFHVKDLSHDHQTNMRQFITSQDRMQCFYYVCPV</sequence>
<reference evidence="1" key="1">
    <citation type="submission" date="2016-02" db="EMBL/GenBank/DDBJ databases">
        <title>WGS assembly of Manihot esculenta.</title>
        <authorList>
            <person name="Bredeson J.V."/>
            <person name="Prochnik S.E."/>
            <person name="Lyons J.B."/>
            <person name="Schmutz J."/>
            <person name="Grimwood J."/>
            <person name="Vrebalov J."/>
            <person name="Bart R.S."/>
            <person name="Amuge T."/>
            <person name="Ferguson M.E."/>
            <person name="Green R."/>
            <person name="Putnam N."/>
            <person name="Stites J."/>
            <person name="Rounsley S."/>
            <person name="Rokhsar D.S."/>
        </authorList>
    </citation>
    <scope>NUCLEOTIDE SEQUENCE [LARGE SCALE GENOMIC DNA]</scope>
    <source>
        <tissue evidence="1">Leaf</tissue>
    </source>
</reference>
<gene>
    <name evidence="1" type="ORF">MANES_01G151400</name>
</gene>
<dbReference type="EMBL" id="CM004387">
    <property type="protein sequence ID" value="OAY60940.1"/>
    <property type="molecule type" value="Genomic_DNA"/>
</dbReference>